<reference evidence="1 2" key="1">
    <citation type="submission" date="2013-09" db="EMBL/GenBank/DDBJ databases">
        <title>Whole genome shotgun sequence of Vibrio proteolyticus NBRC 13287.</title>
        <authorList>
            <person name="Isaki S."/>
            <person name="Hosoyama A."/>
            <person name="Numata M."/>
            <person name="Hashimoto M."/>
            <person name="Hosoyama Y."/>
            <person name="Tsuchikane K."/>
            <person name="Noguchi M."/>
            <person name="Hirakata S."/>
            <person name="Ichikawa N."/>
            <person name="Ohji S."/>
            <person name="Yamazoe A."/>
            <person name="Fujita N."/>
        </authorList>
    </citation>
    <scope>NUCLEOTIDE SEQUENCE [LARGE SCALE GENOMIC DNA]</scope>
    <source>
        <strain evidence="1 2">NBRC 13287</strain>
    </source>
</reference>
<dbReference type="STRING" id="1219065.VPR01S_11_01250"/>
<evidence type="ECO:0000313" key="2">
    <source>
        <dbReference type="Proteomes" id="UP000016570"/>
    </source>
</evidence>
<accession>U2ZK38</accession>
<proteinExistence type="predicted"/>
<keyword evidence="2" id="KW-1185">Reference proteome</keyword>
<dbReference type="EMBL" id="BATJ01000011">
    <property type="protein sequence ID" value="GAD68131.1"/>
    <property type="molecule type" value="Genomic_DNA"/>
</dbReference>
<organism evidence="1 2">
    <name type="scientific">Vibrio proteolyticus NBRC 13287</name>
    <dbReference type="NCBI Taxonomy" id="1219065"/>
    <lineage>
        <taxon>Bacteria</taxon>
        <taxon>Pseudomonadati</taxon>
        <taxon>Pseudomonadota</taxon>
        <taxon>Gammaproteobacteria</taxon>
        <taxon>Vibrionales</taxon>
        <taxon>Vibrionaceae</taxon>
        <taxon>Vibrio</taxon>
    </lineage>
</organism>
<dbReference type="AlphaFoldDB" id="U2ZK38"/>
<sequence length="137" mass="15942">MTFIPFDKVAVTTVLPEKRAKFVFTQPDVYMHFGDIKTLYIYDDILEELDEKWLDQLTQWWGELDFNTPNSEHDLDKVCTEYTFIDFALLPELASLDEHGLKDTPLAWDGKELVINTDFLAGLQQAGAVDVWFDKLY</sequence>
<name>U2ZK38_VIBPR</name>
<dbReference type="eggNOG" id="ENOG5031PX5">
    <property type="taxonomic scope" value="Bacteria"/>
</dbReference>
<gene>
    <name evidence="1" type="ORF">VPR01S_11_01250</name>
</gene>
<protein>
    <submittedName>
        <fullName evidence="1">Uncharacterized protein</fullName>
    </submittedName>
</protein>
<dbReference type="Proteomes" id="UP000016570">
    <property type="component" value="Unassembled WGS sequence"/>
</dbReference>
<evidence type="ECO:0000313" key="1">
    <source>
        <dbReference type="EMBL" id="GAD68131.1"/>
    </source>
</evidence>
<dbReference type="RefSeq" id="WP_021706102.1">
    <property type="nucleotide sequence ID" value="NZ_BATJ01000011.1"/>
</dbReference>
<comment type="caution">
    <text evidence="1">The sequence shown here is derived from an EMBL/GenBank/DDBJ whole genome shotgun (WGS) entry which is preliminary data.</text>
</comment>